<dbReference type="Proteomes" id="UP000010301">
    <property type="component" value="Unassembled WGS sequence"/>
</dbReference>
<keyword evidence="1" id="KW-0436">Ligase</keyword>
<dbReference type="SUPFAM" id="SSF100950">
    <property type="entry name" value="NagB/RpiA/CoA transferase-like"/>
    <property type="match status" value="1"/>
</dbReference>
<comment type="caution">
    <text evidence="1">The sequence shown here is derived from an EMBL/GenBank/DDBJ whole genome shotgun (WGS) entry which is preliminary data.</text>
</comment>
<evidence type="ECO:0000313" key="2">
    <source>
        <dbReference type="Proteomes" id="UP000010301"/>
    </source>
</evidence>
<dbReference type="RefSeq" id="WP_006546997.1">
    <property type="nucleotide sequence ID" value="NZ_DS999544.1"/>
</dbReference>
<name>C0W285_9ACTO</name>
<dbReference type="EMBL" id="ACFG01000037">
    <property type="protein sequence ID" value="EEH63299.1"/>
    <property type="molecule type" value="Genomic_DNA"/>
</dbReference>
<organism evidence="1 2">
    <name type="scientific">Gleimia coleocanis DSM 15436</name>
    <dbReference type="NCBI Taxonomy" id="525245"/>
    <lineage>
        <taxon>Bacteria</taxon>
        <taxon>Bacillati</taxon>
        <taxon>Actinomycetota</taxon>
        <taxon>Actinomycetes</taxon>
        <taxon>Actinomycetales</taxon>
        <taxon>Actinomycetaceae</taxon>
        <taxon>Gleimia</taxon>
    </lineage>
</organism>
<sequence>MALNPGNPLTTAHLPLEFLPGLPNRFPDKVTARSFFRPFREVAGNRYDGSESATNLLWALEGSARSPFGRAKFISYEALPGELQLAEFNKRWAKHLYFPFYSFTNGLVSEPLFRDAAGRVFRPEEINTSFMLVPALAVAFDGARLGQGGGWYDRAIARLLVNNPDLTMVGCAPSPFLIPPGILPIERHDQRMDMIITESSSFLPTLD</sequence>
<evidence type="ECO:0000313" key="1">
    <source>
        <dbReference type="EMBL" id="EEH63299.1"/>
    </source>
</evidence>
<reference evidence="1 2" key="1">
    <citation type="submission" date="2009-01" db="EMBL/GenBank/DDBJ databases">
        <authorList>
            <person name="Qin X."/>
            <person name="Bachman B."/>
            <person name="Battles P."/>
            <person name="Bell A."/>
            <person name="Bess C."/>
            <person name="Bickham C."/>
            <person name="Chaboub L."/>
            <person name="Chen D."/>
            <person name="Coyle M."/>
            <person name="Deiros D.R."/>
            <person name="Dinh H."/>
            <person name="Forbes L."/>
            <person name="Fowler G."/>
            <person name="Francisco L."/>
            <person name="Fu Q."/>
            <person name="Gubbala S."/>
            <person name="Hale W."/>
            <person name="Han Y."/>
            <person name="Hemphill L."/>
            <person name="Highlander S.K."/>
            <person name="Hirani K."/>
            <person name="Hogues M."/>
            <person name="Jackson L."/>
            <person name="Jakkamsetti A."/>
            <person name="Javaid M."/>
            <person name="Jiang H."/>
            <person name="Korchina V."/>
            <person name="Kovar C."/>
            <person name="Lara F."/>
            <person name="Lee S."/>
            <person name="Mata R."/>
            <person name="Mathew T."/>
            <person name="Moen C."/>
            <person name="Morales K."/>
            <person name="Munidasa M."/>
            <person name="Nazareth L."/>
            <person name="Ngo R."/>
            <person name="Nguyen L."/>
            <person name="Okwuonu G."/>
            <person name="Ongeri F."/>
            <person name="Patil S."/>
            <person name="Petrosino J."/>
            <person name="Pham C."/>
            <person name="Pham P."/>
            <person name="Pu L.-L."/>
            <person name="Puazo M."/>
            <person name="Raj R."/>
            <person name="Reid J."/>
            <person name="Rouhana J."/>
            <person name="Saada N."/>
            <person name="Shang Y."/>
            <person name="Simmons D."/>
            <person name="Thornton R."/>
            <person name="Warren J."/>
            <person name="Weissenberger G."/>
            <person name="Zhang J."/>
            <person name="Zhang L."/>
            <person name="Zhou C."/>
            <person name="Zhu D."/>
            <person name="Muzny D."/>
            <person name="Worley K."/>
            <person name="Gibbs R."/>
        </authorList>
    </citation>
    <scope>NUCLEOTIDE SEQUENCE [LARGE SCALE GENOMIC DNA]</scope>
    <source>
        <strain evidence="1 2">DSM 15436</strain>
    </source>
</reference>
<dbReference type="OrthoDB" id="3242798at2"/>
<dbReference type="Pfam" id="PF01812">
    <property type="entry name" value="5-FTHF_cyc-lig"/>
    <property type="match status" value="1"/>
</dbReference>
<protein>
    <submittedName>
        <fullName evidence="1">Putative 5-formyltetrahydrofolate cyclo-ligase</fullName>
    </submittedName>
</protein>
<dbReference type="InterPro" id="IPR024185">
    <property type="entry name" value="FTHF_cligase-like_sf"/>
</dbReference>
<accession>C0W285</accession>
<gene>
    <name evidence="1" type="ORF">HMPREF0044_1538</name>
</gene>
<dbReference type="InterPro" id="IPR037171">
    <property type="entry name" value="NagB/RpiA_transferase-like"/>
</dbReference>
<dbReference type="InterPro" id="IPR002698">
    <property type="entry name" value="FTHF_cligase"/>
</dbReference>
<dbReference type="GO" id="GO:0016874">
    <property type="term" value="F:ligase activity"/>
    <property type="evidence" value="ECO:0007669"/>
    <property type="project" value="UniProtKB-KW"/>
</dbReference>
<dbReference type="STRING" id="525245.HMPREF0044_1538"/>
<dbReference type="AlphaFoldDB" id="C0W285"/>
<dbReference type="HOGENOM" id="CLU_1324128_0_0_11"/>
<proteinExistence type="predicted"/>
<dbReference type="Gene3D" id="3.40.50.10420">
    <property type="entry name" value="NagB/RpiA/CoA transferase-like"/>
    <property type="match status" value="1"/>
</dbReference>
<keyword evidence="2" id="KW-1185">Reference proteome</keyword>